<keyword evidence="1" id="KW-0812">Transmembrane</keyword>
<accession>A0A2M8Z139</accession>
<reference evidence="2 3" key="1">
    <citation type="submission" date="2017-11" db="EMBL/GenBank/DDBJ databases">
        <title>Understudied soil microbes with underappreciated capabilities: Untangling the Clostridium saccharolyticum group.</title>
        <authorList>
            <person name="Leschine S."/>
        </authorList>
    </citation>
    <scope>NUCLEOTIDE SEQUENCE [LARGE SCALE GENOMIC DNA]</scope>
    <source>
        <strain evidence="2 3">18A</strain>
    </source>
</reference>
<keyword evidence="1" id="KW-1133">Transmembrane helix</keyword>
<feature type="transmembrane region" description="Helical" evidence="1">
    <location>
        <begin position="20"/>
        <end position="46"/>
    </location>
</feature>
<comment type="caution">
    <text evidence="2">The sequence shown here is derived from an EMBL/GenBank/DDBJ whole genome shotgun (WGS) entry which is preliminary data.</text>
</comment>
<keyword evidence="1" id="KW-0472">Membrane</keyword>
<gene>
    <name evidence="2" type="ORF">H171_0603</name>
</gene>
<organism evidence="2 3">
    <name type="scientific">[Clostridium] celerecrescens 18A</name>
    <dbReference type="NCBI Taxonomy" id="1286362"/>
    <lineage>
        <taxon>Bacteria</taxon>
        <taxon>Bacillati</taxon>
        <taxon>Bacillota</taxon>
        <taxon>Clostridia</taxon>
        <taxon>Lachnospirales</taxon>
        <taxon>Lachnospiraceae</taxon>
        <taxon>Lacrimispora</taxon>
    </lineage>
</organism>
<evidence type="ECO:0000256" key="1">
    <source>
        <dbReference type="SAM" id="Phobius"/>
    </source>
</evidence>
<evidence type="ECO:0000313" key="2">
    <source>
        <dbReference type="EMBL" id="PJJ27150.1"/>
    </source>
</evidence>
<dbReference type="AlphaFoldDB" id="A0A2M8Z139"/>
<name>A0A2M8Z139_9FIRM</name>
<protein>
    <submittedName>
        <fullName evidence="2">Uncharacterized protein</fullName>
    </submittedName>
</protein>
<evidence type="ECO:0000313" key="3">
    <source>
        <dbReference type="Proteomes" id="UP000231092"/>
    </source>
</evidence>
<sequence>MLNSNNKGSSFQDCLALGFSLSLIFGAVINNLGIGFIMGISLSLLLSKGYFQRH</sequence>
<proteinExistence type="predicted"/>
<dbReference type="EMBL" id="PGET01000001">
    <property type="protein sequence ID" value="PJJ27150.1"/>
    <property type="molecule type" value="Genomic_DNA"/>
</dbReference>
<dbReference type="Proteomes" id="UP000231092">
    <property type="component" value="Unassembled WGS sequence"/>
</dbReference>